<dbReference type="PROSITE" id="PS50943">
    <property type="entry name" value="HTH_CROC1"/>
    <property type="match status" value="1"/>
</dbReference>
<dbReference type="GO" id="GO:0003677">
    <property type="term" value="F:DNA binding"/>
    <property type="evidence" value="ECO:0007669"/>
    <property type="project" value="UniProtKB-KW"/>
</dbReference>
<dbReference type="Gene3D" id="1.10.260.40">
    <property type="entry name" value="lambda repressor-like DNA-binding domains"/>
    <property type="match status" value="1"/>
</dbReference>
<dbReference type="SMART" id="SM00530">
    <property type="entry name" value="HTH_XRE"/>
    <property type="match status" value="1"/>
</dbReference>
<dbReference type="RefSeq" id="WP_093650240.1">
    <property type="nucleotide sequence ID" value="NZ_CTEN01000002.1"/>
</dbReference>
<name>A0A0E4CSJ3_9STRE</name>
<gene>
    <name evidence="2" type="ORF">BN1356_00951</name>
</gene>
<dbReference type="CDD" id="cd00093">
    <property type="entry name" value="HTH_XRE"/>
    <property type="match status" value="1"/>
</dbReference>
<evidence type="ECO:0000313" key="2">
    <source>
        <dbReference type="EMBL" id="CQR24607.1"/>
    </source>
</evidence>
<dbReference type="STRING" id="1608583.BN1356_00951"/>
<dbReference type="InterPro" id="IPR001387">
    <property type="entry name" value="Cro/C1-type_HTH"/>
</dbReference>
<dbReference type="SUPFAM" id="SSF47413">
    <property type="entry name" value="lambda repressor-like DNA-binding domains"/>
    <property type="match status" value="1"/>
</dbReference>
<dbReference type="OrthoDB" id="2736659at2"/>
<feature type="domain" description="HTH cro/C1-type" evidence="1">
    <location>
        <begin position="5"/>
        <end position="60"/>
    </location>
</feature>
<reference evidence="3" key="1">
    <citation type="submission" date="2015-03" db="EMBL/GenBank/DDBJ databases">
        <authorList>
            <person name="Urmite Genomes"/>
        </authorList>
    </citation>
    <scope>NUCLEOTIDE SEQUENCE [LARGE SCALE GENOMIC DNA]</scope>
    <source>
        <strain evidence="3">FF10</strain>
    </source>
</reference>
<dbReference type="EMBL" id="CTEN01000002">
    <property type="protein sequence ID" value="CQR24607.1"/>
    <property type="molecule type" value="Genomic_DNA"/>
</dbReference>
<proteinExistence type="predicted"/>
<dbReference type="AlphaFoldDB" id="A0A0E4CSJ3"/>
<organism evidence="2 3">
    <name type="scientific">Streptococcus varani</name>
    <dbReference type="NCBI Taxonomy" id="1608583"/>
    <lineage>
        <taxon>Bacteria</taxon>
        <taxon>Bacillati</taxon>
        <taxon>Bacillota</taxon>
        <taxon>Bacilli</taxon>
        <taxon>Lactobacillales</taxon>
        <taxon>Streptococcaceae</taxon>
        <taxon>Streptococcus</taxon>
    </lineage>
</organism>
<dbReference type="Proteomes" id="UP000198604">
    <property type="component" value="Unassembled WGS sequence"/>
</dbReference>
<evidence type="ECO:0000259" key="1">
    <source>
        <dbReference type="PROSITE" id="PS50943"/>
    </source>
</evidence>
<sequence>MWEKIEQMMVERNLNMNKLAKLTGINKSHFSDLKSGRIKHLSWPNMVKLSTGLGVSLDEFR</sequence>
<accession>A0A0E4CSJ3</accession>
<protein>
    <submittedName>
        <fullName evidence="2">DNA-binding phage protein</fullName>
    </submittedName>
</protein>
<keyword evidence="3" id="KW-1185">Reference proteome</keyword>
<keyword evidence="2" id="KW-0238">DNA-binding</keyword>
<dbReference type="InterPro" id="IPR010982">
    <property type="entry name" value="Lambda_DNA-bd_dom_sf"/>
</dbReference>
<evidence type="ECO:0000313" key="3">
    <source>
        <dbReference type="Proteomes" id="UP000198604"/>
    </source>
</evidence>
<dbReference type="Pfam" id="PF13443">
    <property type="entry name" value="HTH_26"/>
    <property type="match status" value="1"/>
</dbReference>